<dbReference type="SUPFAM" id="SSF51395">
    <property type="entry name" value="FMN-linked oxidoreductases"/>
    <property type="match status" value="1"/>
</dbReference>
<dbReference type="InterPro" id="IPR001295">
    <property type="entry name" value="Dihydroorotate_DH_CS"/>
</dbReference>
<keyword evidence="8" id="KW-0285">Flavoprotein</keyword>
<dbReference type="PIRSF" id="PIRSF000164">
    <property type="entry name" value="DHO_oxidase"/>
    <property type="match status" value="1"/>
</dbReference>
<dbReference type="GO" id="GO:0005737">
    <property type="term" value="C:cytoplasm"/>
    <property type="evidence" value="ECO:0007669"/>
    <property type="project" value="InterPro"/>
</dbReference>
<dbReference type="PANTHER" id="PTHR48109">
    <property type="entry name" value="DIHYDROOROTATE DEHYDROGENASE (QUINONE), MITOCHONDRIAL-RELATED"/>
    <property type="match status" value="1"/>
</dbReference>
<dbReference type="PROSITE" id="PS00911">
    <property type="entry name" value="DHODEHASE_1"/>
    <property type="match status" value="1"/>
</dbReference>
<dbReference type="NCBIfam" id="NF003652">
    <property type="entry name" value="PRK05286.2-5"/>
    <property type="match status" value="1"/>
</dbReference>
<comment type="catalytic activity">
    <reaction evidence="13">
        <text>(S)-dihydroorotate + a quinone = orotate + a quinol</text>
        <dbReference type="Rhea" id="RHEA:30187"/>
        <dbReference type="ChEBI" id="CHEBI:24646"/>
        <dbReference type="ChEBI" id="CHEBI:30839"/>
        <dbReference type="ChEBI" id="CHEBI:30864"/>
        <dbReference type="ChEBI" id="CHEBI:132124"/>
        <dbReference type="EC" id="1.3.5.2"/>
    </reaction>
</comment>
<organism evidence="16 17">
    <name type="scientific">Candidatus Campylobacter infans</name>
    <dbReference type="NCBI Taxonomy" id="2561898"/>
    <lineage>
        <taxon>Bacteria</taxon>
        <taxon>Pseudomonadati</taxon>
        <taxon>Campylobacterota</taxon>
        <taxon>Epsilonproteobacteria</taxon>
        <taxon>Campylobacterales</taxon>
        <taxon>Campylobacteraceae</taxon>
        <taxon>Campylobacter</taxon>
    </lineage>
</organism>
<dbReference type="InterPro" id="IPR050074">
    <property type="entry name" value="DHO_dehydrogenase"/>
</dbReference>
<dbReference type="PANTHER" id="PTHR48109:SF4">
    <property type="entry name" value="DIHYDROOROTATE DEHYDROGENASE (QUINONE), MITOCHONDRIAL"/>
    <property type="match status" value="1"/>
</dbReference>
<evidence type="ECO:0000256" key="7">
    <source>
        <dbReference type="ARBA" id="ARBA00018366"/>
    </source>
</evidence>
<dbReference type="NCBIfam" id="NF003649">
    <property type="entry name" value="PRK05286.2-2"/>
    <property type="match status" value="1"/>
</dbReference>
<evidence type="ECO:0000256" key="1">
    <source>
        <dbReference type="ARBA" id="ARBA00001917"/>
    </source>
</evidence>
<evidence type="ECO:0000256" key="3">
    <source>
        <dbReference type="ARBA" id="ARBA00004370"/>
    </source>
</evidence>
<evidence type="ECO:0000256" key="14">
    <source>
        <dbReference type="NCBIfam" id="TIGR01036"/>
    </source>
</evidence>
<dbReference type="InterPro" id="IPR012135">
    <property type="entry name" value="Dihydroorotate_DH_1_2"/>
</dbReference>
<dbReference type="CDD" id="cd04738">
    <property type="entry name" value="DHOD_2_like"/>
    <property type="match status" value="1"/>
</dbReference>
<comment type="function">
    <text evidence="2">Catalyzes the conversion of dihydroorotate to orotate with quinone as electron acceptor.</text>
</comment>
<keyword evidence="17" id="KW-1185">Reference proteome</keyword>
<keyword evidence="11 16" id="KW-0560">Oxidoreductase</keyword>
<dbReference type="GO" id="GO:0106430">
    <property type="term" value="F:dihydroorotate dehydrogenase (quinone) activity"/>
    <property type="evidence" value="ECO:0007669"/>
    <property type="project" value="UniProtKB-EC"/>
</dbReference>
<dbReference type="KEGG" id="cinf:CINF_0821"/>
<evidence type="ECO:0000259" key="15">
    <source>
        <dbReference type="Pfam" id="PF01180"/>
    </source>
</evidence>
<evidence type="ECO:0000256" key="6">
    <source>
        <dbReference type="ARBA" id="ARBA00012791"/>
    </source>
</evidence>
<evidence type="ECO:0000256" key="2">
    <source>
        <dbReference type="ARBA" id="ARBA00003125"/>
    </source>
</evidence>
<dbReference type="GO" id="GO:0005886">
    <property type="term" value="C:plasma membrane"/>
    <property type="evidence" value="ECO:0007669"/>
    <property type="project" value="TreeGrafter"/>
</dbReference>
<comment type="similarity">
    <text evidence="5">Belongs to the dihydroorotate dehydrogenase family. Type 2 subfamily.</text>
</comment>
<keyword evidence="9" id="KW-0288">FMN</keyword>
<keyword evidence="12" id="KW-0472">Membrane</keyword>
<sequence length="351" mass="38500">MNYENLKSLLFKLDPECAHNLASVGMKIAKNTPFLNDYIKKSFCYENEILSQNLLGLKFANPLGIGGGFDKNADLIKPLSLFGFGFLEYGTFTPKAQFGNEKPRLWRLIDEKSLQNAMGFNNKGANAILKQVKNAYPYSVPVFANIGKNKLTPNDDALKDYEILAQNFSEFCDGFVINISSPNTPNLRDLQSESFISELFSALRAKSSRPLLLKIAPDMSPSTAVRLCDCAINNGAKALIINNTSIDYSLSQNAKSRGGLSGELIKEKSRALFSAVARELYSKALLISCGGISDAKDALWRIKQGASLLEIFTAFIYQGPSLCKNINENLAQMLKDEGFSNISQAIGADIA</sequence>
<evidence type="ECO:0000256" key="12">
    <source>
        <dbReference type="ARBA" id="ARBA00023136"/>
    </source>
</evidence>
<evidence type="ECO:0000256" key="9">
    <source>
        <dbReference type="ARBA" id="ARBA00022643"/>
    </source>
</evidence>
<dbReference type="InterPro" id="IPR005719">
    <property type="entry name" value="Dihydroorotate_DH_2"/>
</dbReference>
<dbReference type="RefSeq" id="WP_179975845.1">
    <property type="nucleotide sequence ID" value="NZ_CP049075.1"/>
</dbReference>
<evidence type="ECO:0000313" key="16">
    <source>
        <dbReference type="EMBL" id="QLI05335.1"/>
    </source>
</evidence>
<proteinExistence type="inferred from homology"/>
<comment type="subcellular location">
    <subcellularLocation>
        <location evidence="3">Membrane</location>
    </subcellularLocation>
</comment>
<comment type="pathway">
    <text evidence="4">Pyrimidine metabolism; UMP biosynthesis via de novo pathway; orotate from (S)-dihydroorotate (quinone route): step 1/1.</text>
</comment>
<evidence type="ECO:0000256" key="10">
    <source>
        <dbReference type="ARBA" id="ARBA00022975"/>
    </source>
</evidence>
<dbReference type="GO" id="GO:0006207">
    <property type="term" value="P:'de novo' pyrimidine nucleobase biosynthetic process"/>
    <property type="evidence" value="ECO:0007669"/>
    <property type="project" value="UniProtKB-UniRule"/>
</dbReference>
<gene>
    <name evidence="16" type="primary">pyrD</name>
    <name evidence="16" type="ORF">CINF_0821</name>
</gene>
<evidence type="ECO:0000256" key="8">
    <source>
        <dbReference type="ARBA" id="ARBA00022630"/>
    </source>
</evidence>
<name>A0A7H9CJ59_9BACT</name>
<protein>
    <recommendedName>
        <fullName evidence="7 14">Dihydroorotate dehydrogenase (quinone)</fullName>
        <ecNumber evidence="6 14">1.3.5.2</ecNumber>
    </recommendedName>
</protein>
<dbReference type="UniPathway" id="UPA00070">
    <property type="reaction ID" value="UER00946"/>
</dbReference>
<evidence type="ECO:0000256" key="13">
    <source>
        <dbReference type="ARBA" id="ARBA00048639"/>
    </source>
</evidence>
<accession>A0A7H9CJ59</accession>
<keyword evidence="10" id="KW-0665">Pyrimidine biosynthesis</keyword>
<dbReference type="InterPro" id="IPR013785">
    <property type="entry name" value="Aldolase_TIM"/>
</dbReference>
<feature type="domain" description="Dihydroorotate dehydrogenase catalytic" evidence="15">
    <location>
        <begin position="50"/>
        <end position="334"/>
    </location>
</feature>
<evidence type="ECO:0000256" key="4">
    <source>
        <dbReference type="ARBA" id="ARBA00005161"/>
    </source>
</evidence>
<dbReference type="NCBIfam" id="TIGR01036">
    <property type="entry name" value="pyrD_sub2"/>
    <property type="match status" value="1"/>
</dbReference>
<evidence type="ECO:0000256" key="5">
    <source>
        <dbReference type="ARBA" id="ARBA00005359"/>
    </source>
</evidence>
<dbReference type="Proteomes" id="UP000509414">
    <property type="component" value="Chromosome"/>
</dbReference>
<dbReference type="Pfam" id="PF01180">
    <property type="entry name" value="DHO_dh"/>
    <property type="match status" value="1"/>
</dbReference>
<reference evidence="16 17" key="1">
    <citation type="submission" date="2020-02" db="EMBL/GenBank/DDBJ databases">
        <title>Complete genome sequence of the novel Campylobacter species Candidatus Campylobacter infans.</title>
        <authorList>
            <person name="Duim B."/>
            <person name="Zomer A."/>
            <person name="van der Graaf L."/>
            <person name="Wagenaar J."/>
        </authorList>
    </citation>
    <scope>NUCLEOTIDE SEQUENCE [LARGE SCALE GENOMIC DNA]</scope>
    <source>
        <strain evidence="16 17">19S00001</strain>
    </source>
</reference>
<comment type="cofactor">
    <cofactor evidence="1">
        <name>FMN</name>
        <dbReference type="ChEBI" id="CHEBI:58210"/>
    </cofactor>
</comment>
<evidence type="ECO:0000313" key="17">
    <source>
        <dbReference type="Proteomes" id="UP000509414"/>
    </source>
</evidence>
<evidence type="ECO:0000256" key="11">
    <source>
        <dbReference type="ARBA" id="ARBA00023002"/>
    </source>
</evidence>
<dbReference type="Gene3D" id="3.20.20.70">
    <property type="entry name" value="Aldolase class I"/>
    <property type="match status" value="1"/>
</dbReference>
<dbReference type="InterPro" id="IPR005720">
    <property type="entry name" value="Dihydroorotate_DH_cat"/>
</dbReference>
<dbReference type="EC" id="1.3.5.2" evidence="6 14"/>
<dbReference type="AlphaFoldDB" id="A0A7H9CJ59"/>
<dbReference type="EMBL" id="CP049075">
    <property type="protein sequence ID" value="QLI05335.1"/>
    <property type="molecule type" value="Genomic_DNA"/>
</dbReference>
<dbReference type="PROSITE" id="PS00912">
    <property type="entry name" value="DHODEHASE_2"/>
    <property type="match status" value="1"/>
</dbReference>
<dbReference type="GO" id="GO:0044205">
    <property type="term" value="P:'de novo' UMP biosynthetic process"/>
    <property type="evidence" value="ECO:0007669"/>
    <property type="project" value="UniProtKB-UniPathway"/>
</dbReference>